<sequence length="171" mass="19052">MADTDTTKTPAPRTRTWVRVALIVSLALNLLIVGMIGGAVVGHRGGPPRADMGEAAYGPYARALADEDRAALRRAMRAEAPRLRENRMAVRQGFRDLLGALRADPYEPGRVADILAEQEARVRDQGQIWRGLLVTRLETMSPEERAAFADRLERVLRRGPPVRDHRDGPRR</sequence>
<protein>
    <submittedName>
        <fullName evidence="2">Putative membrane protein</fullName>
    </submittedName>
</protein>
<evidence type="ECO:0000256" key="1">
    <source>
        <dbReference type="SAM" id="Phobius"/>
    </source>
</evidence>
<dbReference type="InterPro" id="IPR025961">
    <property type="entry name" value="Metal_resist"/>
</dbReference>
<keyword evidence="1" id="KW-0472">Membrane</keyword>
<dbReference type="AlphaFoldDB" id="A0A4R2NJA8"/>
<keyword evidence="3" id="KW-1185">Reference proteome</keyword>
<evidence type="ECO:0000313" key="2">
    <source>
        <dbReference type="EMBL" id="TCP21412.1"/>
    </source>
</evidence>
<dbReference type="Pfam" id="PF13801">
    <property type="entry name" value="Metal_resist"/>
    <property type="match status" value="1"/>
</dbReference>
<reference evidence="2 3" key="1">
    <citation type="submission" date="2019-03" db="EMBL/GenBank/DDBJ databases">
        <title>Genomic Encyclopedia of Type Strains, Phase IV (KMG-IV): sequencing the most valuable type-strain genomes for metagenomic binning, comparative biology and taxonomic classification.</title>
        <authorList>
            <person name="Goeker M."/>
        </authorList>
    </citation>
    <scope>NUCLEOTIDE SEQUENCE [LARGE SCALE GENOMIC DNA]</scope>
    <source>
        <strain evidence="2 3">DSM 2781</strain>
    </source>
</reference>
<organism evidence="2 3">
    <name type="scientific">Rhodovulum adriaticum</name>
    <name type="common">Rhodopseudomonas adriatica</name>
    <dbReference type="NCBI Taxonomy" id="35804"/>
    <lineage>
        <taxon>Bacteria</taxon>
        <taxon>Pseudomonadati</taxon>
        <taxon>Pseudomonadota</taxon>
        <taxon>Alphaproteobacteria</taxon>
        <taxon>Rhodobacterales</taxon>
        <taxon>Paracoccaceae</taxon>
        <taxon>Rhodovulum</taxon>
    </lineage>
</organism>
<evidence type="ECO:0000313" key="3">
    <source>
        <dbReference type="Proteomes" id="UP000295733"/>
    </source>
</evidence>
<accession>A0A4R2NJA8</accession>
<dbReference type="Proteomes" id="UP000295733">
    <property type="component" value="Unassembled WGS sequence"/>
</dbReference>
<name>A0A4R2NJA8_RHOAD</name>
<proteinExistence type="predicted"/>
<dbReference type="EMBL" id="SLXL01000011">
    <property type="protein sequence ID" value="TCP21412.1"/>
    <property type="molecule type" value="Genomic_DNA"/>
</dbReference>
<comment type="caution">
    <text evidence="2">The sequence shown here is derived from an EMBL/GenBank/DDBJ whole genome shotgun (WGS) entry which is preliminary data.</text>
</comment>
<feature type="transmembrane region" description="Helical" evidence="1">
    <location>
        <begin position="20"/>
        <end position="42"/>
    </location>
</feature>
<dbReference type="RefSeq" id="WP_165919010.1">
    <property type="nucleotide sequence ID" value="NZ_NRRP01000017.1"/>
</dbReference>
<keyword evidence="1" id="KW-1133">Transmembrane helix</keyword>
<gene>
    <name evidence="2" type="ORF">EV656_11163</name>
</gene>
<keyword evidence="1" id="KW-0812">Transmembrane</keyword>